<evidence type="ECO:0000313" key="2">
    <source>
        <dbReference type="EMBL" id="JAD92942.1"/>
    </source>
</evidence>
<protein>
    <submittedName>
        <fullName evidence="2">Uncharacterized protein</fullName>
    </submittedName>
</protein>
<feature type="region of interest" description="Disordered" evidence="1">
    <location>
        <begin position="1"/>
        <end position="23"/>
    </location>
</feature>
<sequence length="23" mass="2744">MDPRSKERSQLYYQTKATEAARN</sequence>
<dbReference type="EMBL" id="GBRH01204953">
    <property type="protein sequence ID" value="JAD92942.1"/>
    <property type="molecule type" value="Transcribed_RNA"/>
</dbReference>
<evidence type="ECO:0000256" key="1">
    <source>
        <dbReference type="SAM" id="MobiDB-lite"/>
    </source>
</evidence>
<organism evidence="2">
    <name type="scientific">Arundo donax</name>
    <name type="common">Giant reed</name>
    <name type="synonym">Donax arundinaceus</name>
    <dbReference type="NCBI Taxonomy" id="35708"/>
    <lineage>
        <taxon>Eukaryota</taxon>
        <taxon>Viridiplantae</taxon>
        <taxon>Streptophyta</taxon>
        <taxon>Embryophyta</taxon>
        <taxon>Tracheophyta</taxon>
        <taxon>Spermatophyta</taxon>
        <taxon>Magnoliopsida</taxon>
        <taxon>Liliopsida</taxon>
        <taxon>Poales</taxon>
        <taxon>Poaceae</taxon>
        <taxon>PACMAD clade</taxon>
        <taxon>Arundinoideae</taxon>
        <taxon>Arundineae</taxon>
        <taxon>Arundo</taxon>
    </lineage>
</organism>
<proteinExistence type="predicted"/>
<accession>A0A0A9EAC9</accession>
<reference evidence="2" key="2">
    <citation type="journal article" date="2015" name="Data Brief">
        <title>Shoot transcriptome of the giant reed, Arundo donax.</title>
        <authorList>
            <person name="Barrero R.A."/>
            <person name="Guerrero F.D."/>
            <person name="Moolhuijzen P."/>
            <person name="Goolsby J.A."/>
            <person name="Tidwell J."/>
            <person name="Bellgard S.E."/>
            <person name="Bellgard M.I."/>
        </authorList>
    </citation>
    <scope>NUCLEOTIDE SEQUENCE</scope>
    <source>
        <tissue evidence="2">Shoot tissue taken approximately 20 cm above the soil surface</tissue>
    </source>
</reference>
<reference evidence="2" key="1">
    <citation type="submission" date="2014-09" db="EMBL/GenBank/DDBJ databases">
        <authorList>
            <person name="Magalhaes I.L.F."/>
            <person name="Oliveira U."/>
            <person name="Santos F.R."/>
            <person name="Vidigal T.H.D.A."/>
            <person name="Brescovit A.D."/>
            <person name="Santos A.J."/>
        </authorList>
    </citation>
    <scope>NUCLEOTIDE SEQUENCE</scope>
    <source>
        <tissue evidence="2">Shoot tissue taken approximately 20 cm above the soil surface</tissue>
    </source>
</reference>
<name>A0A0A9EAC9_ARUDO</name>
<dbReference type="AlphaFoldDB" id="A0A0A9EAC9"/>